<proteinExistence type="predicted"/>
<dbReference type="eggNOG" id="ENOG502Z8AJ">
    <property type="taxonomic scope" value="Bacteria"/>
</dbReference>
<accession>A0A081PF78</accession>
<reference evidence="1 2" key="1">
    <citation type="journal article" date="1992" name="Int. J. Syst. Bacteriol.">
        <title>Sphingobacterium antarcticus sp. nov. a Psychrotrophic Bacterium from the Soils of Schirmacher Oasis, Antarctica.</title>
        <authorList>
            <person name="Shivaji S."/>
            <person name="Ray M.K."/>
            <person name="Rao N.S."/>
            <person name="Saiserr L."/>
            <person name="Jagannadham M.V."/>
            <person name="Kumar G.S."/>
            <person name="Reddy G."/>
            <person name="Bhargava P.M."/>
        </authorList>
    </citation>
    <scope>NUCLEOTIDE SEQUENCE [LARGE SCALE GENOMIC DNA]</scope>
    <source>
        <strain evidence="1 2">4BY</strain>
    </source>
</reference>
<dbReference type="OrthoDB" id="9799211at2"/>
<organism evidence="1 2">
    <name type="scientific">Pedobacter antarcticus 4BY</name>
    <dbReference type="NCBI Taxonomy" id="1358423"/>
    <lineage>
        <taxon>Bacteria</taxon>
        <taxon>Pseudomonadati</taxon>
        <taxon>Bacteroidota</taxon>
        <taxon>Sphingobacteriia</taxon>
        <taxon>Sphingobacteriales</taxon>
        <taxon>Sphingobacteriaceae</taxon>
        <taxon>Pedobacter</taxon>
    </lineage>
</organism>
<comment type="caution">
    <text evidence="1">The sequence shown here is derived from an EMBL/GenBank/DDBJ whole genome shotgun (WGS) entry which is preliminary data.</text>
</comment>
<dbReference type="RefSeq" id="WP_037442357.1">
    <property type="nucleotide sequence ID" value="NZ_JNFF01000074.1"/>
</dbReference>
<protein>
    <recommendedName>
        <fullName evidence="3">DUF3800 domain-containing protein</fullName>
    </recommendedName>
</protein>
<dbReference type="InterPro" id="IPR024524">
    <property type="entry name" value="DUF3800"/>
</dbReference>
<gene>
    <name evidence="1" type="ORF">N180_07335</name>
</gene>
<sequence>MTYDLFLDESCHLEHDGISIMTLGYVKVPHLVSKDLRLGIRSIKEKHGKFKELKWSKFSAKNLDLYKELVDYFFETPLEFSCILVKYKERLDHSDFNMGKHDNYYYRIIFHLLQPMPTNGDYRIFIDYKDTKGKEKLSKIKEYLNEKCAGVSPFRRFQHLRSHENEFFQLTDLFIGAIAYKSRTNIKDNLPANPAKLEFVQYLEAKSGFCLDEGTTPWETKFKISDHQAPLRQ</sequence>
<dbReference type="Proteomes" id="UP000028007">
    <property type="component" value="Unassembled WGS sequence"/>
</dbReference>
<evidence type="ECO:0000313" key="1">
    <source>
        <dbReference type="EMBL" id="KEQ29351.1"/>
    </source>
</evidence>
<dbReference type="AlphaFoldDB" id="A0A081PF78"/>
<evidence type="ECO:0008006" key="3">
    <source>
        <dbReference type="Google" id="ProtNLM"/>
    </source>
</evidence>
<name>A0A081PF78_9SPHI</name>
<dbReference type="Pfam" id="PF12686">
    <property type="entry name" value="DUF3800"/>
    <property type="match status" value="1"/>
</dbReference>
<keyword evidence="2" id="KW-1185">Reference proteome</keyword>
<evidence type="ECO:0000313" key="2">
    <source>
        <dbReference type="Proteomes" id="UP000028007"/>
    </source>
</evidence>
<dbReference type="EMBL" id="JNFF01000074">
    <property type="protein sequence ID" value="KEQ29351.1"/>
    <property type="molecule type" value="Genomic_DNA"/>
</dbReference>